<dbReference type="AlphaFoldDB" id="A0A0R3JR73"/>
<comment type="catalytic activity">
    <reaction evidence="2">
        <text>ATP + H2O = ADP + phosphate + H(+)</text>
        <dbReference type="Rhea" id="RHEA:13065"/>
        <dbReference type="ChEBI" id="CHEBI:15377"/>
        <dbReference type="ChEBI" id="CHEBI:15378"/>
        <dbReference type="ChEBI" id="CHEBI:30616"/>
        <dbReference type="ChEBI" id="CHEBI:43474"/>
        <dbReference type="ChEBI" id="CHEBI:456216"/>
    </reaction>
</comment>
<dbReference type="GO" id="GO:0016887">
    <property type="term" value="F:ATP hydrolysis activity"/>
    <property type="evidence" value="ECO:0007669"/>
    <property type="project" value="RHEA"/>
</dbReference>
<dbReference type="OrthoDB" id="9815116at2"/>
<dbReference type="Gene3D" id="3.40.50.300">
    <property type="entry name" value="P-loop containing nucleotide triphosphate hydrolases"/>
    <property type="match status" value="1"/>
</dbReference>
<accession>A0A0R3JR73</accession>
<dbReference type="InterPro" id="IPR050678">
    <property type="entry name" value="DNA_Partitioning_ATPase"/>
</dbReference>
<comment type="subunit">
    <text evidence="3">Dimerizes in the presence of ATP but not ADP; ATP-binding is required for double-stranded (ds)DNA-binding. Interacts with DnaA.</text>
</comment>
<dbReference type="InterPro" id="IPR027417">
    <property type="entry name" value="P-loop_NTPase"/>
</dbReference>
<dbReference type="FunFam" id="3.40.50.300:FF:000285">
    <property type="entry name" value="Sporulation initiation inhibitor Soj"/>
    <property type="match status" value="1"/>
</dbReference>
<dbReference type="EMBL" id="LKHP01000019">
    <property type="protein sequence ID" value="KRQ85953.1"/>
    <property type="molecule type" value="Genomic_DNA"/>
</dbReference>
<dbReference type="Pfam" id="PF13614">
    <property type="entry name" value="AAA_31"/>
    <property type="match status" value="1"/>
</dbReference>
<dbReference type="Proteomes" id="UP000052015">
    <property type="component" value="Unassembled WGS sequence"/>
</dbReference>
<evidence type="ECO:0000256" key="3">
    <source>
        <dbReference type="ARBA" id="ARBA00062323"/>
    </source>
</evidence>
<evidence type="ECO:0000256" key="2">
    <source>
        <dbReference type="ARBA" id="ARBA00049360"/>
    </source>
</evidence>
<reference evidence="6 7" key="1">
    <citation type="submission" date="2015-09" db="EMBL/GenBank/DDBJ databases">
        <title>Draft genome sequence of a Caloramator mitchellensis, a moderate thermophile from the Great Artesian Basin of Australia.</title>
        <authorList>
            <person name="Patel B.K."/>
        </authorList>
    </citation>
    <scope>NUCLEOTIDE SEQUENCE [LARGE SCALE GENOMIC DNA]</scope>
    <source>
        <strain evidence="6 7">VF08</strain>
    </source>
</reference>
<evidence type="ECO:0000256" key="1">
    <source>
        <dbReference type="ARBA" id="ARBA00006976"/>
    </source>
</evidence>
<evidence type="ECO:0000259" key="5">
    <source>
        <dbReference type="Pfam" id="PF13614"/>
    </source>
</evidence>
<sequence>MGKVISIFNQKGGVGKTTTAINLSSYLASMGQKVLLIDIDPQGNTTSGLGIDKDELEYSMYDVIIEYAKQEKSDIASKAIVKTVIENLYLLPSTVELAGAEIEMTFNDEREKIFKRAVGEIKDEFDYIFIDCPPSLGLLTINALTGSDSVLIPIQCEFYALEGVSQLMNTINLVKKNLNPDIKIQGVVMSMFDGRTNLSIEVVEEVKKYFKGKVYTTIIPRNIRLAEAPSHGLPIMLYDKNSTGAKSYKELAEEFLYLEGDE</sequence>
<protein>
    <recommendedName>
        <fullName evidence="4">Sporulation initiation inhibitor protein Soj</fullName>
    </recommendedName>
</protein>
<organism evidence="6 7">
    <name type="scientific">Caloramator mitchellensis</name>
    <dbReference type="NCBI Taxonomy" id="908809"/>
    <lineage>
        <taxon>Bacteria</taxon>
        <taxon>Bacillati</taxon>
        <taxon>Bacillota</taxon>
        <taxon>Clostridia</taxon>
        <taxon>Eubacteriales</taxon>
        <taxon>Clostridiaceae</taxon>
        <taxon>Caloramator</taxon>
    </lineage>
</organism>
<dbReference type="PANTHER" id="PTHR13696:SF52">
    <property type="entry name" value="PARA FAMILY PROTEIN CT_582"/>
    <property type="match status" value="1"/>
</dbReference>
<evidence type="ECO:0000256" key="4">
    <source>
        <dbReference type="ARBA" id="ARBA00071824"/>
    </source>
</evidence>
<feature type="domain" description="AAA" evidence="5">
    <location>
        <begin position="3"/>
        <end position="184"/>
    </location>
</feature>
<dbReference type="InterPro" id="IPR025669">
    <property type="entry name" value="AAA_dom"/>
</dbReference>
<dbReference type="SUPFAM" id="SSF52540">
    <property type="entry name" value="P-loop containing nucleoside triphosphate hydrolases"/>
    <property type="match status" value="1"/>
</dbReference>
<gene>
    <name evidence="6" type="primary">soj_1</name>
    <name evidence="6" type="ORF">ABG79_02257</name>
</gene>
<dbReference type="CDD" id="cd02042">
    <property type="entry name" value="ParAB_family"/>
    <property type="match status" value="1"/>
</dbReference>
<keyword evidence="7" id="KW-1185">Reference proteome</keyword>
<evidence type="ECO:0000313" key="7">
    <source>
        <dbReference type="Proteomes" id="UP000052015"/>
    </source>
</evidence>
<evidence type="ECO:0000313" key="6">
    <source>
        <dbReference type="EMBL" id="KRQ85953.1"/>
    </source>
</evidence>
<proteinExistence type="inferred from homology"/>
<dbReference type="STRING" id="908809.ABG79_02257"/>
<keyword evidence="6" id="KW-0378">Hydrolase</keyword>
<comment type="caution">
    <text evidence="6">The sequence shown here is derived from an EMBL/GenBank/DDBJ whole genome shotgun (WGS) entry which is preliminary data.</text>
</comment>
<dbReference type="PANTHER" id="PTHR13696">
    <property type="entry name" value="P-LOOP CONTAINING NUCLEOSIDE TRIPHOSPHATE HYDROLASE"/>
    <property type="match status" value="1"/>
</dbReference>
<comment type="similarity">
    <text evidence="1">Belongs to the ParA family.</text>
</comment>
<name>A0A0R3JR73_CALMK</name>
<dbReference type="PATRIC" id="fig|908809.3.peg.2243"/>
<dbReference type="RefSeq" id="WP_057979538.1">
    <property type="nucleotide sequence ID" value="NZ_LKHP01000019.1"/>
</dbReference>